<dbReference type="PROSITE" id="PS50088">
    <property type="entry name" value="ANK_REPEAT"/>
    <property type="match status" value="1"/>
</dbReference>
<feature type="compositionally biased region" description="Basic and acidic residues" evidence="4">
    <location>
        <begin position="312"/>
        <end position="326"/>
    </location>
</feature>
<dbReference type="PANTHER" id="PTHR24166:SF48">
    <property type="entry name" value="PROTEIN VAPYRIN"/>
    <property type="match status" value="1"/>
</dbReference>
<comment type="caution">
    <text evidence="5">The sequence shown here is derived from an EMBL/GenBank/DDBJ whole genome shotgun (WGS) entry which is preliminary data.</text>
</comment>
<evidence type="ECO:0000313" key="5">
    <source>
        <dbReference type="EMBL" id="KAK8012862.1"/>
    </source>
</evidence>
<dbReference type="InterPro" id="IPR002110">
    <property type="entry name" value="Ankyrin_rpt"/>
</dbReference>
<dbReference type="InterPro" id="IPR050889">
    <property type="entry name" value="Dendritic_Spine_Reg/Scaffold"/>
</dbReference>
<keyword evidence="2 3" id="KW-0040">ANK repeat</keyword>
<evidence type="ECO:0000256" key="1">
    <source>
        <dbReference type="ARBA" id="ARBA00022737"/>
    </source>
</evidence>
<dbReference type="InterPro" id="IPR036770">
    <property type="entry name" value="Ankyrin_rpt-contain_sf"/>
</dbReference>
<evidence type="ECO:0000256" key="3">
    <source>
        <dbReference type="PROSITE-ProRule" id="PRU00023"/>
    </source>
</evidence>
<dbReference type="SUPFAM" id="SSF48403">
    <property type="entry name" value="Ankyrin repeat"/>
    <property type="match status" value="1"/>
</dbReference>
<dbReference type="Gene3D" id="1.25.40.20">
    <property type="entry name" value="Ankyrin repeat-containing domain"/>
    <property type="match status" value="1"/>
</dbReference>
<keyword evidence="1" id="KW-0677">Repeat</keyword>
<accession>A0ABR1RIU7</accession>
<dbReference type="Pfam" id="PF13857">
    <property type="entry name" value="Ank_5"/>
    <property type="match status" value="1"/>
</dbReference>
<evidence type="ECO:0000313" key="6">
    <source>
        <dbReference type="Proteomes" id="UP001396898"/>
    </source>
</evidence>
<sequence length="392" mass="42713">MASRCYCDIATAVSRLDDPTAFSHDKLGVEQALGECLAHLGPKGVHHADDDGPLDRMIHKLWLDQPFGPIAASIKLCELDSLRNSVDVDQQLLPLFLTVAAEGASWEAVEPLLLAEDAVLASPLFRQALIVTAMCTSNFAVAKGLIDHIPLPAPPPPEQNMMTQDSVESWYRHPELDLCPLWAGLIAAGWVEASSRFITFAVLCPDGAAGAALCDALEARGVRIADGHRALRGAALAEAALGHCPTAEVLAYLMAACGHPPLPADALIRAVEFSPHGFWPVGPVGVLAYLLDRHPQAFDVHYRRPDRRRRHIYDPRDMAEREDRRGGRPPTEDLEITALHMAADRGHWDAVEFLLDRRADRDARDGLGRTALEIATVEGHARVVEVLKARDG</sequence>
<name>A0ABR1RIU7_9PEZI</name>
<dbReference type="PROSITE" id="PS50297">
    <property type="entry name" value="ANK_REP_REGION"/>
    <property type="match status" value="1"/>
</dbReference>
<feature type="repeat" description="ANK" evidence="3">
    <location>
        <begin position="334"/>
        <end position="366"/>
    </location>
</feature>
<feature type="region of interest" description="Disordered" evidence="4">
    <location>
        <begin position="311"/>
        <end position="331"/>
    </location>
</feature>
<dbReference type="EMBL" id="JAQQWI010000015">
    <property type="protein sequence ID" value="KAK8012862.1"/>
    <property type="molecule type" value="Genomic_DNA"/>
</dbReference>
<dbReference type="Proteomes" id="UP001396898">
    <property type="component" value="Unassembled WGS sequence"/>
</dbReference>
<reference evidence="5 6" key="1">
    <citation type="submission" date="2023-01" db="EMBL/GenBank/DDBJ databases">
        <title>Analysis of 21 Apiospora genomes using comparative genomics revels a genus with tremendous synthesis potential of carbohydrate active enzymes and secondary metabolites.</title>
        <authorList>
            <person name="Sorensen T."/>
        </authorList>
    </citation>
    <scope>NUCLEOTIDE SEQUENCE [LARGE SCALE GENOMIC DNA]</scope>
    <source>
        <strain evidence="5 6">CBS 20057</strain>
    </source>
</reference>
<dbReference type="SMART" id="SM00248">
    <property type="entry name" value="ANK"/>
    <property type="match status" value="1"/>
</dbReference>
<dbReference type="PANTHER" id="PTHR24166">
    <property type="entry name" value="ROLLING PEBBLES, ISOFORM B"/>
    <property type="match status" value="1"/>
</dbReference>
<proteinExistence type="predicted"/>
<keyword evidence="6" id="KW-1185">Reference proteome</keyword>
<evidence type="ECO:0000256" key="4">
    <source>
        <dbReference type="SAM" id="MobiDB-lite"/>
    </source>
</evidence>
<organism evidence="5 6">
    <name type="scientific">Apiospora marii</name>
    <dbReference type="NCBI Taxonomy" id="335849"/>
    <lineage>
        <taxon>Eukaryota</taxon>
        <taxon>Fungi</taxon>
        <taxon>Dikarya</taxon>
        <taxon>Ascomycota</taxon>
        <taxon>Pezizomycotina</taxon>
        <taxon>Sordariomycetes</taxon>
        <taxon>Xylariomycetidae</taxon>
        <taxon>Amphisphaeriales</taxon>
        <taxon>Apiosporaceae</taxon>
        <taxon>Apiospora</taxon>
    </lineage>
</organism>
<protein>
    <submittedName>
        <fullName evidence="5">NACHT and ankyrin domain protein</fullName>
    </submittedName>
</protein>
<gene>
    <name evidence="5" type="ORF">PG991_010237</name>
</gene>
<evidence type="ECO:0000256" key="2">
    <source>
        <dbReference type="ARBA" id="ARBA00023043"/>
    </source>
</evidence>